<protein>
    <submittedName>
        <fullName evidence="4">DNA-binding protein HU-beta</fullName>
    </submittedName>
</protein>
<name>A0A1M6P5S7_9BACT</name>
<keyword evidence="5" id="KW-1185">Reference proteome</keyword>
<organism evidence="4 5">
    <name type="scientific">Rhodothermus profundi</name>
    <dbReference type="NCBI Taxonomy" id="633813"/>
    <lineage>
        <taxon>Bacteria</taxon>
        <taxon>Pseudomonadati</taxon>
        <taxon>Rhodothermota</taxon>
        <taxon>Rhodothermia</taxon>
        <taxon>Rhodothermales</taxon>
        <taxon>Rhodothermaceae</taxon>
        <taxon>Rhodothermus</taxon>
    </lineage>
</organism>
<dbReference type="STRING" id="633813.SAMN04488087_0042"/>
<gene>
    <name evidence="4" type="ORF">SAMN04488087_0042</name>
</gene>
<dbReference type="Pfam" id="PF00216">
    <property type="entry name" value="Bac_DNA_binding"/>
    <property type="match status" value="1"/>
</dbReference>
<dbReference type="InterPro" id="IPR000119">
    <property type="entry name" value="Hist_DNA-bd"/>
</dbReference>
<reference evidence="5" key="1">
    <citation type="submission" date="2016-11" db="EMBL/GenBank/DDBJ databases">
        <authorList>
            <person name="Varghese N."/>
            <person name="Submissions S."/>
        </authorList>
    </citation>
    <scope>NUCLEOTIDE SEQUENCE [LARGE SCALE GENOMIC DNA]</scope>
    <source>
        <strain evidence="5">DSM 22212</strain>
    </source>
</reference>
<dbReference type="GO" id="GO:0003677">
    <property type="term" value="F:DNA binding"/>
    <property type="evidence" value="ECO:0007669"/>
    <property type="project" value="UniProtKB-KW"/>
</dbReference>
<dbReference type="SUPFAM" id="SSF47729">
    <property type="entry name" value="IHF-like DNA-binding proteins"/>
    <property type="match status" value="1"/>
</dbReference>
<accession>A0A1M6P5S7</accession>
<comment type="similarity">
    <text evidence="1">Belongs to the bacterial histone-like protein family.</text>
</comment>
<evidence type="ECO:0000313" key="5">
    <source>
        <dbReference type="Proteomes" id="UP000185812"/>
    </source>
</evidence>
<evidence type="ECO:0000256" key="2">
    <source>
        <dbReference type="ARBA" id="ARBA00023125"/>
    </source>
</evidence>
<evidence type="ECO:0000256" key="3">
    <source>
        <dbReference type="SAM" id="MobiDB-lite"/>
    </source>
</evidence>
<dbReference type="GO" id="GO:0030527">
    <property type="term" value="F:structural constituent of chromatin"/>
    <property type="evidence" value="ECO:0007669"/>
    <property type="project" value="InterPro"/>
</dbReference>
<dbReference type="Gene3D" id="4.10.520.10">
    <property type="entry name" value="IHF-like DNA-binding proteins"/>
    <property type="match status" value="1"/>
</dbReference>
<keyword evidence="2 4" id="KW-0238">DNA-binding</keyword>
<evidence type="ECO:0000256" key="1">
    <source>
        <dbReference type="ARBA" id="ARBA00010529"/>
    </source>
</evidence>
<dbReference type="OrthoDB" id="1495775at2"/>
<evidence type="ECO:0000313" key="4">
    <source>
        <dbReference type="EMBL" id="SHK03260.1"/>
    </source>
</evidence>
<feature type="region of interest" description="Disordered" evidence="3">
    <location>
        <begin position="49"/>
        <end position="68"/>
    </location>
</feature>
<dbReference type="InterPro" id="IPR010992">
    <property type="entry name" value="IHF-like_DNA-bd_dom_sf"/>
</dbReference>
<dbReference type="Proteomes" id="UP000185812">
    <property type="component" value="Unassembled WGS sequence"/>
</dbReference>
<sequence>METPTPEQVAQALAELVQDALMRGESVHVPGLGTFYVDHRSSTTERLPDGRVVLHPPRDLPAFTPETS</sequence>
<dbReference type="EMBL" id="FRAU01000001">
    <property type="protein sequence ID" value="SHK03260.1"/>
    <property type="molecule type" value="Genomic_DNA"/>
</dbReference>
<dbReference type="RefSeq" id="WP_072713821.1">
    <property type="nucleotide sequence ID" value="NZ_FRAU01000001.1"/>
</dbReference>
<dbReference type="AlphaFoldDB" id="A0A1M6P5S7"/>
<proteinExistence type="inferred from homology"/>